<sequence>VDLNSKSESRLKTFLENPSKALWSLAIPIMFGMGIHTLYNLVDMIFIGRLGSDAIAGIAFNMPLFFLMLGLTMGLGTGVTASIARFIGENNKSNADNSAEHALVLGAIISLIFTSLGLVYGQDILKSLGADGKILELGWDYLFVICIGLPFMIFSGFFRSILAGEGDMKFPMMVAALGTILNIILDPLFIFELKRFGSIGFGLGVKGAAIATVISQATVFVIFIFMLFVKEHAYITFRLQFFSPSKTILWDIIKVGIPASLSMVIMAIGQGVFNRILIHYSSQTVAAYQVAGRLDMLIFLPIFAIAGALTTLVGMFYGAKEIKSLKSIVNYGVSRAFFITVGSSAFVYIFAPTFSGFFTSDVEIQNVAVEFLRLMTLVYPFVAIAIISGRVMQGLGNGVPVLIITTIRVLGVSAPLAMYFSFVLSKPVEWNWYAMMISTSIAFVIAVSWVRKEMNKLNRLEKVPV</sequence>
<keyword evidence="6 10" id="KW-1133">Transmembrane helix</keyword>
<feature type="transmembrane region" description="Helical" evidence="10">
    <location>
        <begin position="331"/>
        <end position="351"/>
    </location>
</feature>
<dbReference type="EMBL" id="UINC01008838">
    <property type="protein sequence ID" value="SVA39715.1"/>
    <property type="molecule type" value="Genomic_DNA"/>
</dbReference>
<evidence type="ECO:0000256" key="10">
    <source>
        <dbReference type="SAM" id="Phobius"/>
    </source>
</evidence>
<evidence type="ECO:0000256" key="9">
    <source>
        <dbReference type="ARBA" id="ARBA00031636"/>
    </source>
</evidence>
<evidence type="ECO:0000256" key="7">
    <source>
        <dbReference type="ARBA" id="ARBA00023065"/>
    </source>
</evidence>
<dbReference type="AlphaFoldDB" id="A0A381VH93"/>
<feature type="transmembrane region" description="Helical" evidence="10">
    <location>
        <begin position="401"/>
        <end position="424"/>
    </location>
</feature>
<dbReference type="InterPro" id="IPR002528">
    <property type="entry name" value="MATE_fam"/>
</dbReference>
<keyword evidence="4" id="KW-1003">Cell membrane</keyword>
<dbReference type="GO" id="GO:0042910">
    <property type="term" value="F:xenobiotic transmembrane transporter activity"/>
    <property type="evidence" value="ECO:0007669"/>
    <property type="project" value="InterPro"/>
</dbReference>
<evidence type="ECO:0000256" key="2">
    <source>
        <dbReference type="ARBA" id="ARBA00022448"/>
    </source>
</evidence>
<dbReference type="GO" id="GO:0006811">
    <property type="term" value="P:monoatomic ion transport"/>
    <property type="evidence" value="ECO:0007669"/>
    <property type="project" value="UniProtKB-KW"/>
</dbReference>
<feature type="transmembrane region" description="Helical" evidence="10">
    <location>
        <begin position="54"/>
        <end position="81"/>
    </location>
</feature>
<dbReference type="GO" id="GO:0005886">
    <property type="term" value="C:plasma membrane"/>
    <property type="evidence" value="ECO:0007669"/>
    <property type="project" value="UniProtKB-SubCell"/>
</dbReference>
<comment type="subcellular location">
    <subcellularLocation>
        <location evidence="1">Cell membrane</location>
        <topology evidence="1">Multi-pass membrane protein</topology>
    </subcellularLocation>
</comment>
<name>A0A381VH93_9ZZZZ</name>
<evidence type="ECO:0000313" key="11">
    <source>
        <dbReference type="EMBL" id="SVA39715.1"/>
    </source>
</evidence>
<feature type="transmembrane region" description="Helical" evidence="10">
    <location>
        <begin position="248"/>
        <end position="273"/>
    </location>
</feature>
<feature type="transmembrane region" description="Helical" evidence="10">
    <location>
        <begin position="170"/>
        <end position="191"/>
    </location>
</feature>
<feature type="transmembrane region" description="Helical" evidence="10">
    <location>
        <begin position="21"/>
        <end position="42"/>
    </location>
</feature>
<evidence type="ECO:0000256" key="6">
    <source>
        <dbReference type="ARBA" id="ARBA00022989"/>
    </source>
</evidence>
<feature type="transmembrane region" description="Helical" evidence="10">
    <location>
        <begin position="102"/>
        <end position="121"/>
    </location>
</feature>
<dbReference type="PIRSF" id="PIRSF006603">
    <property type="entry name" value="DinF"/>
    <property type="match status" value="1"/>
</dbReference>
<keyword evidence="5 10" id="KW-0812">Transmembrane</keyword>
<feature type="transmembrane region" description="Helical" evidence="10">
    <location>
        <begin position="430"/>
        <end position="450"/>
    </location>
</feature>
<dbReference type="GO" id="GO:0015297">
    <property type="term" value="F:antiporter activity"/>
    <property type="evidence" value="ECO:0007669"/>
    <property type="project" value="UniProtKB-KW"/>
</dbReference>
<feature type="transmembrane region" description="Helical" evidence="10">
    <location>
        <begin position="203"/>
        <end position="228"/>
    </location>
</feature>
<dbReference type="NCBIfam" id="TIGR00797">
    <property type="entry name" value="matE"/>
    <property type="match status" value="1"/>
</dbReference>
<evidence type="ECO:0000256" key="5">
    <source>
        <dbReference type="ARBA" id="ARBA00022692"/>
    </source>
</evidence>
<gene>
    <name evidence="11" type="ORF">METZ01_LOCUS92569</name>
</gene>
<keyword evidence="8 10" id="KW-0472">Membrane</keyword>
<dbReference type="InterPro" id="IPR050222">
    <property type="entry name" value="MATE_MdtK"/>
</dbReference>
<feature type="transmembrane region" description="Helical" evidence="10">
    <location>
        <begin position="371"/>
        <end position="389"/>
    </location>
</feature>
<evidence type="ECO:0000256" key="4">
    <source>
        <dbReference type="ARBA" id="ARBA00022475"/>
    </source>
</evidence>
<dbReference type="PANTHER" id="PTHR43298:SF2">
    <property type="entry name" value="FMN_FAD EXPORTER YEEO-RELATED"/>
    <property type="match status" value="1"/>
</dbReference>
<feature type="non-terminal residue" evidence="11">
    <location>
        <position position="1"/>
    </location>
</feature>
<organism evidence="11">
    <name type="scientific">marine metagenome</name>
    <dbReference type="NCBI Taxonomy" id="408172"/>
    <lineage>
        <taxon>unclassified sequences</taxon>
        <taxon>metagenomes</taxon>
        <taxon>ecological metagenomes</taxon>
    </lineage>
</organism>
<protein>
    <recommendedName>
        <fullName evidence="9">Multidrug-efflux transporter</fullName>
    </recommendedName>
</protein>
<dbReference type="InterPro" id="IPR048279">
    <property type="entry name" value="MdtK-like"/>
</dbReference>
<accession>A0A381VH93</accession>
<evidence type="ECO:0000256" key="3">
    <source>
        <dbReference type="ARBA" id="ARBA00022449"/>
    </source>
</evidence>
<evidence type="ECO:0000256" key="8">
    <source>
        <dbReference type="ARBA" id="ARBA00023136"/>
    </source>
</evidence>
<dbReference type="Pfam" id="PF01554">
    <property type="entry name" value="MatE"/>
    <property type="match status" value="2"/>
</dbReference>
<reference evidence="11" key="1">
    <citation type="submission" date="2018-05" db="EMBL/GenBank/DDBJ databases">
        <authorList>
            <person name="Lanie J.A."/>
            <person name="Ng W.-L."/>
            <person name="Kazmierczak K.M."/>
            <person name="Andrzejewski T.M."/>
            <person name="Davidsen T.M."/>
            <person name="Wayne K.J."/>
            <person name="Tettelin H."/>
            <person name="Glass J.I."/>
            <person name="Rusch D."/>
            <person name="Podicherti R."/>
            <person name="Tsui H.-C.T."/>
            <person name="Winkler M.E."/>
        </authorList>
    </citation>
    <scope>NUCLEOTIDE SEQUENCE</scope>
</reference>
<feature type="transmembrane region" description="Helical" evidence="10">
    <location>
        <begin position="298"/>
        <end position="319"/>
    </location>
</feature>
<keyword evidence="7" id="KW-0406">Ion transport</keyword>
<dbReference type="PANTHER" id="PTHR43298">
    <property type="entry name" value="MULTIDRUG RESISTANCE PROTEIN NORM-RELATED"/>
    <property type="match status" value="1"/>
</dbReference>
<evidence type="ECO:0000256" key="1">
    <source>
        <dbReference type="ARBA" id="ARBA00004651"/>
    </source>
</evidence>
<feature type="transmembrane region" description="Helical" evidence="10">
    <location>
        <begin position="141"/>
        <end position="158"/>
    </location>
</feature>
<proteinExistence type="predicted"/>
<keyword evidence="3" id="KW-0050">Antiport</keyword>
<keyword evidence="2" id="KW-0813">Transport</keyword>